<dbReference type="PROSITE" id="PS51257">
    <property type="entry name" value="PROKAR_LIPOPROTEIN"/>
    <property type="match status" value="1"/>
</dbReference>
<evidence type="ECO:0000256" key="1">
    <source>
        <dbReference type="SAM" id="Phobius"/>
    </source>
</evidence>
<accession>A0A086J8P3</accession>
<feature type="chain" id="PRO_5001808054" evidence="2">
    <location>
        <begin position="23"/>
        <end position="172"/>
    </location>
</feature>
<protein>
    <submittedName>
        <fullName evidence="3">SAG-related sequence SRS35A</fullName>
    </submittedName>
</protein>
<gene>
    <name evidence="3" type="ORF">TGP89_280570</name>
</gene>
<reference evidence="3 4" key="1">
    <citation type="submission" date="2014-03" db="EMBL/GenBank/DDBJ databases">
        <authorList>
            <person name="Sibley D."/>
            <person name="Venepally P."/>
            <person name="Karamycheva S."/>
            <person name="Hadjithomas M."/>
            <person name="Khan A."/>
            <person name="Brunk B."/>
            <person name="Roos D."/>
            <person name="Caler E."/>
            <person name="Lorenzi H."/>
        </authorList>
    </citation>
    <scope>NUCLEOTIDE SEQUENCE [LARGE SCALE GENOMIC DNA]</scope>
    <source>
        <strain evidence="4">p89</strain>
    </source>
</reference>
<proteinExistence type="predicted"/>
<keyword evidence="1" id="KW-0812">Transmembrane</keyword>
<evidence type="ECO:0000256" key="2">
    <source>
        <dbReference type="SAM" id="SignalP"/>
    </source>
</evidence>
<dbReference type="Proteomes" id="UP000028828">
    <property type="component" value="Unassembled WGS sequence"/>
</dbReference>
<keyword evidence="1" id="KW-0472">Membrane</keyword>
<feature type="transmembrane region" description="Helical" evidence="1">
    <location>
        <begin position="147"/>
        <end position="170"/>
    </location>
</feature>
<keyword evidence="2" id="KW-0732">Signal</keyword>
<comment type="caution">
    <text evidence="3">The sequence shown here is derived from an EMBL/GenBank/DDBJ whole genome shotgun (WGS) entry which is preliminary data.</text>
</comment>
<keyword evidence="1" id="KW-1133">Transmembrane helix</keyword>
<dbReference type="OrthoDB" id="330837at2759"/>
<feature type="signal peptide" evidence="2">
    <location>
        <begin position="1"/>
        <end position="22"/>
    </location>
</feature>
<dbReference type="VEuPathDB" id="ToxoDB:TGP89_280570"/>
<organism evidence="3 4">
    <name type="scientific">Toxoplasma gondii p89</name>
    <dbReference type="NCBI Taxonomy" id="943119"/>
    <lineage>
        <taxon>Eukaryota</taxon>
        <taxon>Sar</taxon>
        <taxon>Alveolata</taxon>
        <taxon>Apicomplexa</taxon>
        <taxon>Conoidasida</taxon>
        <taxon>Coccidia</taxon>
        <taxon>Eucoccidiorida</taxon>
        <taxon>Eimeriorina</taxon>
        <taxon>Sarcocystidae</taxon>
        <taxon>Toxoplasma</taxon>
    </lineage>
</organism>
<dbReference type="AlphaFoldDB" id="A0A086J8P3"/>
<sequence length="172" mass="18559">MTKNKILLRAVLCFLILFGCSAWRVRAKSWTYDFKKALDDDETKKEIITPGDSVSIENSGNRPLEYIPSSASQVLRVEKGDHCKDETVDLATLFKGSETAPAWTVAQSTRSLTIPAGSVPEKETIPFCFKVKDTGKNKTLTAVIKVAGAHGLSAAVGVSIGIPALAFVLISM</sequence>
<evidence type="ECO:0000313" key="4">
    <source>
        <dbReference type="Proteomes" id="UP000028828"/>
    </source>
</evidence>
<evidence type="ECO:0000313" key="3">
    <source>
        <dbReference type="EMBL" id="KFG28511.1"/>
    </source>
</evidence>
<dbReference type="EMBL" id="AEYI02002361">
    <property type="protein sequence ID" value="KFG28511.1"/>
    <property type="molecule type" value="Genomic_DNA"/>
</dbReference>
<name>A0A086J8P3_TOXGO</name>